<keyword evidence="4" id="KW-1185">Reference proteome</keyword>
<evidence type="ECO:0000256" key="2">
    <source>
        <dbReference type="SAM" id="MobiDB-lite"/>
    </source>
</evidence>
<dbReference type="InterPro" id="IPR021858">
    <property type="entry name" value="Fun_TF"/>
</dbReference>
<dbReference type="Pfam" id="PF11951">
    <property type="entry name" value="Fungal_trans_2"/>
    <property type="match status" value="1"/>
</dbReference>
<dbReference type="PANTHER" id="PTHR37540">
    <property type="entry name" value="TRANSCRIPTION FACTOR (ACR-2), PUTATIVE-RELATED-RELATED"/>
    <property type="match status" value="1"/>
</dbReference>
<accession>A0AA38R907</accession>
<organism evidence="3 4">
    <name type="scientific">Pleurostoma richardsiae</name>
    <dbReference type="NCBI Taxonomy" id="41990"/>
    <lineage>
        <taxon>Eukaryota</taxon>
        <taxon>Fungi</taxon>
        <taxon>Dikarya</taxon>
        <taxon>Ascomycota</taxon>
        <taxon>Pezizomycotina</taxon>
        <taxon>Sordariomycetes</taxon>
        <taxon>Sordariomycetidae</taxon>
        <taxon>Calosphaeriales</taxon>
        <taxon>Pleurostomataceae</taxon>
        <taxon>Pleurostoma</taxon>
    </lineage>
</organism>
<name>A0AA38R907_9PEZI</name>
<evidence type="ECO:0000313" key="3">
    <source>
        <dbReference type="EMBL" id="KAJ9138402.1"/>
    </source>
</evidence>
<evidence type="ECO:0000313" key="4">
    <source>
        <dbReference type="Proteomes" id="UP001174694"/>
    </source>
</evidence>
<reference evidence="3" key="1">
    <citation type="submission" date="2022-07" db="EMBL/GenBank/DDBJ databases">
        <title>Fungi with potential for degradation of polypropylene.</title>
        <authorList>
            <person name="Gostincar C."/>
        </authorList>
    </citation>
    <scope>NUCLEOTIDE SEQUENCE</scope>
    <source>
        <strain evidence="3">EXF-13308</strain>
    </source>
</reference>
<gene>
    <name evidence="3" type="ORF">NKR23_g8578</name>
</gene>
<feature type="compositionally biased region" description="Low complexity" evidence="2">
    <location>
        <begin position="71"/>
        <end position="89"/>
    </location>
</feature>
<evidence type="ECO:0000256" key="1">
    <source>
        <dbReference type="ARBA" id="ARBA00023242"/>
    </source>
</evidence>
<dbReference type="AlphaFoldDB" id="A0AA38R907"/>
<feature type="compositionally biased region" description="Pro residues" evidence="2">
    <location>
        <begin position="1"/>
        <end position="12"/>
    </location>
</feature>
<keyword evidence="1" id="KW-0539">Nucleus</keyword>
<protein>
    <submittedName>
        <fullName evidence="3">Tachykinin family protein</fullName>
    </submittedName>
</protein>
<sequence length="541" mass="61021">MEEGSEPPPANPEPAAGATEFTFVLDQNQHGVRSHAMREYWRRRHKRSRSLEKRSTPHRHRHLLPNKSDQSRSSSSQSDSDAASRSASALPAEEAYNLEHILFPHQQQRLRSQFDVTGHQPAGRRHASIEDMAVLTGGIPAQVLAGVNRALACSRLDPFDMFPVKLTAQHHRLLHHWLSTHAAMMFEELPTATFNPMRDVWFPLDLSNAASFNAIMAHAAAHLARLHGIKTSDEVLKYKAEAVRIVRLWMDDPGRALNDEVFAAVIRLLTFERYWGTEAEWRVHRSGLQHMIEARGGITALQSNWRLELVAYLVSLMAKPSWFDSSNNIFELSEQPTSIDMHPMRNMENLRHVRCLWLLSFIQDMRTFLTNSPELRMHGLRQYPAVQDALLLLQADMKRHTLAPFREEACTAQEFARLACLFFISVLLQAAASSHAATPPHLPSDLAVIDAFLDSRNIWAGSVEDLHDALFHQFAELPDSLQKTNYVVQMTNVLASLSCEARRGVERCLLHILCQVGSGGDASSSDNNWTPDTLLSSLRGL</sequence>
<proteinExistence type="predicted"/>
<dbReference type="Proteomes" id="UP001174694">
    <property type="component" value="Unassembled WGS sequence"/>
</dbReference>
<feature type="region of interest" description="Disordered" evidence="2">
    <location>
        <begin position="1"/>
        <end position="90"/>
    </location>
</feature>
<dbReference type="PANTHER" id="PTHR37540:SF5">
    <property type="entry name" value="TRANSCRIPTION FACTOR DOMAIN-CONTAINING PROTEIN"/>
    <property type="match status" value="1"/>
</dbReference>
<dbReference type="EMBL" id="JANBVO010000030">
    <property type="protein sequence ID" value="KAJ9138402.1"/>
    <property type="molecule type" value="Genomic_DNA"/>
</dbReference>
<comment type="caution">
    <text evidence="3">The sequence shown here is derived from an EMBL/GenBank/DDBJ whole genome shotgun (WGS) entry which is preliminary data.</text>
</comment>